<keyword evidence="3" id="KW-1185">Reference proteome</keyword>
<evidence type="ECO:0000313" key="3">
    <source>
        <dbReference type="Proteomes" id="UP001085076"/>
    </source>
</evidence>
<feature type="region of interest" description="Disordered" evidence="1">
    <location>
        <begin position="1"/>
        <end position="110"/>
    </location>
</feature>
<reference evidence="2" key="1">
    <citation type="submission" date="2021-03" db="EMBL/GenBank/DDBJ databases">
        <authorList>
            <person name="Li Z."/>
            <person name="Yang C."/>
        </authorList>
    </citation>
    <scope>NUCLEOTIDE SEQUENCE</scope>
    <source>
        <strain evidence="2">Dzin_1.0</strain>
        <tissue evidence="2">Leaf</tissue>
    </source>
</reference>
<comment type="caution">
    <text evidence="2">The sequence shown here is derived from an EMBL/GenBank/DDBJ whole genome shotgun (WGS) entry which is preliminary data.</text>
</comment>
<dbReference type="EMBL" id="JAGGNH010000003">
    <property type="protein sequence ID" value="KAJ0979403.1"/>
    <property type="molecule type" value="Genomic_DNA"/>
</dbReference>
<dbReference type="SUPFAM" id="SSF103511">
    <property type="entry name" value="Chlorophyll a-b binding protein"/>
    <property type="match status" value="1"/>
</dbReference>
<accession>A0A9D5CVZ9</accession>
<dbReference type="AlphaFoldDB" id="A0A9D5CVZ9"/>
<dbReference type="OrthoDB" id="1934145at2759"/>
<protein>
    <submittedName>
        <fullName evidence="2">Uncharacterized protein</fullName>
    </submittedName>
</protein>
<gene>
    <name evidence="2" type="ORF">J5N97_014877</name>
</gene>
<evidence type="ECO:0000256" key="1">
    <source>
        <dbReference type="SAM" id="MobiDB-lite"/>
    </source>
</evidence>
<feature type="compositionally biased region" description="Polar residues" evidence="1">
    <location>
        <begin position="9"/>
        <end position="27"/>
    </location>
</feature>
<organism evidence="2 3">
    <name type="scientific">Dioscorea zingiberensis</name>
    <dbReference type="NCBI Taxonomy" id="325984"/>
    <lineage>
        <taxon>Eukaryota</taxon>
        <taxon>Viridiplantae</taxon>
        <taxon>Streptophyta</taxon>
        <taxon>Embryophyta</taxon>
        <taxon>Tracheophyta</taxon>
        <taxon>Spermatophyta</taxon>
        <taxon>Magnoliopsida</taxon>
        <taxon>Liliopsida</taxon>
        <taxon>Dioscoreales</taxon>
        <taxon>Dioscoreaceae</taxon>
        <taxon>Dioscorea</taxon>
    </lineage>
</organism>
<name>A0A9D5CVZ9_9LILI</name>
<dbReference type="Proteomes" id="UP001085076">
    <property type="component" value="Miscellaneous, Linkage group lg03"/>
</dbReference>
<sequence length="203" mass="21426">MAIVPKALQISTPFPSTLNPKPSTIRRSSPCLPPPRAADGEPSNPEDTAVAKPTTTTEADPSFDSRLSQVRLKYRSGTGKKAEQRRAKKSGGGGGGGGAKKKGSVMLPPIPLRDPLADGLRVEVGFTPYTERLHGRLAGLGLAALLLVELGSGQGLLKYHSPAILFIQIYTVAAVTALFVKYEKERTSVWPEKPPASSAVTGD</sequence>
<reference evidence="2" key="2">
    <citation type="journal article" date="2022" name="Hortic Res">
        <title>The genome of Dioscorea zingiberensis sheds light on the biosynthesis, origin and evolution of the medicinally important diosgenin saponins.</title>
        <authorList>
            <person name="Li Y."/>
            <person name="Tan C."/>
            <person name="Li Z."/>
            <person name="Guo J."/>
            <person name="Li S."/>
            <person name="Chen X."/>
            <person name="Wang C."/>
            <person name="Dai X."/>
            <person name="Yang H."/>
            <person name="Song W."/>
            <person name="Hou L."/>
            <person name="Xu J."/>
            <person name="Tong Z."/>
            <person name="Xu A."/>
            <person name="Yuan X."/>
            <person name="Wang W."/>
            <person name="Yang Q."/>
            <person name="Chen L."/>
            <person name="Sun Z."/>
            <person name="Wang K."/>
            <person name="Pan B."/>
            <person name="Chen J."/>
            <person name="Bao Y."/>
            <person name="Liu F."/>
            <person name="Qi X."/>
            <person name="Gang D.R."/>
            <person name="Wen J."/>
            <person name="Li J."/>
        </authorList>
    </citation>
    <scope>NUCLEOTIDE SEQUENCE</scope>
    <source>
        <strain evidence="2">Dzin_1.0</strain>
    </source>
</reference>
<proteinExistence type="predicted"/>
<evidence type="ECO:0000313" key="2">
    <source>
        <dbReference type="EMBL" id="KAJ0979403.1"/>
    </source>
</evidence>